<organism evidence="6 7">
    <name type="scientific">Rhizorhabdus dicambivorans</name>
    <dbReference type="NCBI Taxonomy" id="1850238"/>
    <lineage>
        <taxon>Bacteria</taxon>
        <taxon>Pseudomonadati</taxon>
        <taxon>Pseudomonadota</taxon>
        <taxon>Alphaproteobacteria</taxon>
        <taxon>Sphingomonadales</taxon>
        <taxon>Sphingomonadaceae</taxon>
        <taxon>Rhizorhabdus</taxon>
    </lineage>
</organism>
<accession>A0A2A4FVY1</accession>
<reference evidence="6 7" key="1">
    <citation type="submission" date="2017-09" db="EMBL/GenBank/DDBJ databases">
        <title>The Catabolism of 3,6-Dichlorosalicylic acid is Initiated by the Cytochrome P450 Monooxygenase DsmABC in Rhizorhabdus dicambivorans Ndbn-20.</title>
        <authorList>
            <person name="Na L."/>
        </authorList>
    </citation>
    <scope>NUCLEOTIDE SEQUENCE [LARGE SCALE GENOMIC DNA]</scope>
    <source>
        <strain evidence="6 7">Ndbn-20m</strain>
    </source>
</reference>
<proteinExistence type="inferred from homology"/>
<evidence type="ECO:0000256" key="2">
    <source>
        <dbReference type="ARBA" id="ARBA00023002"/>
    </source>
</evidence>
<dbReference type="GO" id="GO:0009450">
    <property type="term" value="P:gamma-aminobutyric acid catabolic process"/>
    <property type="evidence" value="ECO:0007669"/>
    <property type="project" value="TreeGrafter"/>
</dbReference>
<dbReference type="Pfam" id="PF00171">
    <property type="entry name" value="Aldedh"/>
    <property type="match status" value="1"/>
</dbReference>
<evidence type="ECO:0000256" key="4">
    <source>
        <dbReference type="RuleBase" id="RU003345"/>
    </source>
</evidence>
<sequence length="478" mass="51092">MEVTLADPVSSFPVYDPASGNCVGHAPAQGELEARRAIDAAAQAFDAWREIGPAARASALRSFAAGLQNEAEHLSRLISLEQGKPWRESRAEVDQGIAYLHWFAEEARRAYGDLIPDRFAGGRMHICREPVGIVAAVTPWNFPFSMPLRKIAPALAAGCPVLLKPAPETPLSALAIAVIAERTGLGSGLLTVVTGDREASAAIVGAWIVDTRVRKLSFTGSSATGRHLAELASADLKRLSLELGGNAPFLIFEDADLDHALDGLIAAKFRNAGQTCVSPNRVLVQASIYDGFVARLAERIRRLVAGPANDPMSDIGPLISAAAVEKIDRQLSDALARGARLLCGGQARGCFYQPTLVADVTPEMMIAREETFGPVVALQRFADEVEAIRIANDSCFGLAAYAFTRDADRIWRLGETLEAGMVGINQVAISTEEAPFGGIKQSGYGREGSRYGLDDYQNLKLISLGPTTVAHIREMASC</sequence>
<keyword evidence="7" id="KW-1185">Reference proteome</keyword>
<dbReference type="InterPro" id="IPR015590">
    <property type="entry name" value="Aldehyde_DH_dom"/>
</dbReference>
<evidence type="ECO:0000313" key="6">
    <source>
        <dbReference type="EMBL" id="PCE41846.1"/>
    </source>
</evidence>
<dbReference type="InterPro" id="IPR016161">
    <property type="entry name" value="Ald_DH/histidinol_DH"/>
</dbReference>
<dbReference type="Proteomes" id="UP000218934">
    <property type="component" value="Unassembled WGS sequence"/>
</dbReference>
<evidence type="ECO:0000256" key="1">
    <source>
        <dbReference type="ARBA" id="ARBA00009986"/>
    </source>
</evidence>
<keyword evidence="2 4" id="KW-0560">Oxidoreductase</keyword>
<dbReference type="Gene3D" id="3.40.605.10">
    <property type="entry name" value="Aldehyde Dehydrogenase, Chain A, domain 1"/>
    <property type="match status" value="1"/>
</dbReference>
<name>A0A2A4FVY1_9SPHN</name>
<gene>
    <name evidence="6" type="primary">gabD</name>
    <name evidence="6" type="ORF">COO09_12485</name>
</gene>
<evidence type="ECO:0000256" key="3">
    <source>
        <dbReference type="PROSITE-ProRule" id="PRU10007"/>
    </source>
</evidence>
<dbReference type="Gene3D" id="3.40.309.10">
    <property type="entry name" value="Aldehyde Dehydrogenase, Chain A, domain 2"/>
    <property type="match status" value="1"/>
</dbReference>
<dbReference type="FunFam" id="3.40.605.10:FF:000007">
    <property type="entry name" value="NAD/NADP-dependent betaine aldehyde dehydrogenase"/>
    <property type="match status" value="1"/>
</dbReference>
<dbReference type="AlphaFoldDB" id="A0A2A4FVY1"/>
<evidence type="ECO:0000259" key="5">
    <source>
        <dbReference type="Pfam" id="PF00171"/>
    </source>
</evidence>
<dbReference type="OrthoDB" id="9802947at2"/>
<dbReference type="KEGG" id="rdi:CMV14_14730"/>
<feature type="domain" description="Aldehyde dehydrogenase" evidence="5">
    <location>
        <begin position="11"/>
        <end position="461"/>
    </location>
</feature>
<dbReference type="InterPro" id="IPR016163">
    <property type="entry name" value="Ald_DH_C"/>
</dbReference>
<evidence type="ECO:0000313" key="7">
    <source>
        <dbReference type="Proteomes" id="UP000218934"/>
    </source>
</evidence>
<dbReference type="EC" id="1.2.1.16" evidence="6"/>
<dbReference type="PANTHER" id="PTHR43353:SF5">
    <property type="entry name" value="SUCCINATE-SEMIALDEHYDE DEHYDROGENASE, MITOCHONDRIAL"/>
    <property type="match status" value="1"/>
</dbReference>
<dbReference type="PANTHER" id="PTHR43353">
    <property type="entry name" value="SUCCINATE-SEMIALDEHYDE DEHYDROGENASE, MITOCHONDRIAL"/>
    <property type="match status" value="1"/>
</dbReference>
<comment type="caution">
    <text evidence="6">The sequence shown here is derived from an EMBL/GenBank/DDBJ whole genome shotgun (WGS) entry which is preliminary data.</text>
</comment>
<dbReference type="CDD" id="cd07103">
    <property type="entry name" value="ALDH_F5_SSADH_GabD"/>
    <property type="match status" value="1"/>
</dbReference>
<comment type="similarity">
    <text evidence="1 4">Belongs to the aldehyde dehydrogenase family.</text>
</comment>
<dbReference type="FunFam" id="3.40.309.10:FF:000004">
    <property type="entry name" value="Succinate-semialdehyde dehydrogenase I"/>
    <property type="match status" value="1"/>
</dbReference>
<dbReference type="GO" id="GO:0004777">
    <property type="term" value="F:succinate-semialdehyde dehydrogenase (NAD+) activity"/>
    <property type="evidence" value="ECO:0007669"/>
    <property type="project" value="TreeGrafter"/>
</dbReference>
<dbReference type="InterPro" id="IPR029510">
    <property type="entry name" value="Ald_DH_CS_GLU"/>
</dbReference>
<dbReference type="SUPFAM" id="SSF53720">
    <property type="entry name" value="ALDH-like"/>
    <property type="match status" value="1"/>
</dbReference>
<feature type="active site" evidence="3">
    <location>
        <position position="242"/>
    </location>
</feature>
<dbReference type="EMBL" id="NWUF01000011">
    <property type="protein sequence ID" value="PCE41846.1"/>
    <property type="molecule type" value="Genomic_DNA"/>
</dbReference>
<dbReference type="InterPro" id="IPR050740">
    <property type="entry name" value="Aldehyde_DH_Superfamily"/>
</dbReference>
<dbReference type="InterPro" id="IPR016162">
    <property type="entry name" value="Ald_DH_N"/>
</dbReference>
<dbReference type="PROSITE" id="PS00687">
    <property type="entry name" value="ALDEHYDE_DEHYDR_GLU"/>
    <property type="match status" value="1"/>
</dbReference>
<protein>
    <submittedName>
        <fullName evidence="6">NAD-dependent succinate-semialdehyde dehydrogenase</fullName>
        <ecNumber evidence="6">1.2.1.16</ecNumber>
    </submittedName>
</protein>